<gene>
    <name evidence="6" type="ORF">D9R14_13145</name>
</gene>
<protein>
    <submittedName>
        <fullName evidence="6">IclR family transcriptional regulator</fullName>
    </submittedName>
</protein>
<feature type="domain" description="HTH iclR-type" evidence="4">
    <location>
        <begin position="8"/>
        <end position="69"/>
    </location>
</feature>
<dbReference type="PROSITE" id="PS51078">
    <property type="entry name" value="ICLR_ED"/>
    <property type="match status" value="1"/>
</dbReference>
<evidence type="ECO:0000259" key="4">
    <source>
        <dbReference type="PROSITE" id="PS51077"/>
    </source>
</evidence>
<dbReference type="PANTHER" id="PTHR30136">
    <property type="entry name" value="HELIX-TURN-HELIX TRANSCRIPTIONAL REGULATOR, ICLR FAMILY"/>
    <property type="match status" value="1"/>
</dbReference>
<dbReference type="PANTHER" id="PTHR30136:SF24">
    <property type="entry name" value="HTH-TYPE TRANSCRIPTIONAL REPRESSOR ALLR"/>
    <property type="match status" value="1"/>
</dbReference>
<evidence type="ECO:0000259" key="5">
    <source>
        <dbReference type="PROSITE" id="PS51078"/>
    </source>
</evidence>
<dbReference type="SUPFAM" id="SSF46785">
    <property type="entry name" value="Winged helix' DNA-binding domain"/>
    <property type="match status" value="1"/>
</dbReference>
<comment type="caution">
    <text evidence="6">The sequence shown here is derived from an EMBL/GenBank/DDBJ whole genome shotgun (WGS) entry which is preliminary data.</text>
</comment>
<accession>A0A3L7ACR9</accession>
<dbReference type="RefSeq" id="WP_121623789.1">
    <property type="nucleotide sequence ID" value="NZ_JACIIW010000001.1"/>
</dbReference>
<dbReference type="Pfam" id="PF01614">
    <property type="entry name" value="IclR_C"/>
    <property type="match status" value="1"/>
</dbReference>
<keyword evidence="1" id="KW-0805">Transcription regulation</keyword>
<evidence type="ECO:0000313" key="7">
    <source>
        <dbReference type="Proteomes" id="UP000269692"/>
    </source>
</evidence>
<evidence type="ECO:0000256" key="1">
    <source>
        <dbReference type="ARBA" id="ARBA00023015"/>
    </source>
</evidence>
<proteinExistence type="predicted"/>
<dbReference type="InterPro" id="IPR011991">
    <property type="entry name" value="ArsR-like_HTH"/>
</dbReference>
<dbReference type="SMART" id="SM00346">
    <property type="entry name" value="HTH_ICLR"/>
    <property type="match status" value="1"/>
</dbReference>
<dbReference type="OrthoDB" id="31778at2"/>
<dbReference type="InterPro" id="IPR036388">
    <property type="entry name" value="WH-like_DNA-bd_sf"/>
</dbReference>
<dbReference type="InterPro" id="IPR036390">
    <property type="entry name" value="WH_DNA-bd_sf"/>
</dbReference>
<dbReference type="Pfam" id="PF09339">
    <property type="entry name" value="HTH_IclR"/>
    <property type="match status" value="1"/>
</dbReference>
<keyword evidence="2" id="KW-0238">DNA-binding</keyword>
<dbReference type="PROSITE" id="PS51077">
    <property type="entry name" value="HTH_ICLR"/>
    <property type="match status" value="1"/>
</dbReference>
<reference evidence="6 7" key="1">
    <citation type="submission" date="2018-10" db="EMBL/GenBank/DDBJ databases">
        <title>Xanthobacter tagetidis genome sequencing and assembly.</title>
        <authorList>
            <person name="Maclea K.S."/>
            <person name="Goen A.E."/>
            <person name="Fatima S.A."/>
        </authorList>
    </citation>
    <scope>NUCLEOTIDE SEQUENCE [LARGE SCALE GENOMIC DNA]</scope>
    <source>
        <strain evidence="6 7">ATCC 700314</strain>
    </source>
</reference>
<dbReference type="Gene3D" id="1.10.10.10">
    <property type="entry name" value="Winged helix-like DNA-binding domain superfamily/Winged helix DNA-binding domain"/>
    <property type="match status" value="1"/>
</dbReference>
<dbReference type="AlphaFoldDB" id="A0A3L7ACR9"/>
<feature type="domain" description="IclR-ED" evidence="5">
    <location>
        <begin position="70"/>
        <end position="255"/>
    </location>
</feature>
<dbReference type="SUPFAM" id="SSF55781">
    <property type="entry name" value="GAF domain-like"/>
    <property type="match status" value="1"/>
</dbReference>
<keyword evidence="7" id="KW-1185">Reference proteome</keyword>
<dbReference type="InterPro" id="IPR029016">
    <property type="entry name" value="GAF-like_dom_sf"/>
</dbReference>
<organism evidence="6 7">
    <name type="scientific">Xanthobacter tagetidis</name>
    <dbReference type="NCBI Taxonomy" id="60216"/>
    <lineage>
        <taxon>Bacteria</taxon>
        <taxon>Pseudomonadati</taxon>
        <taxon>Pseudomonadota</taxon>
        <taxon>Alphaproteobacteria</taxon>
        <taxon>Hyphomicrobiales</taxon>
        <taxon>Xanthobacteraceae</taxon>
        <taxon>Xanthobacter</taxon>
    </lineage>
</organism>
<dbReference type="InterPro" id="IPR014757">
    <property type="entry name" value="Tscrpt_reg_IclR_C"/>
</dbReference>
<dbReference type="GO" id="GO:0045892">
    <property type="term" value="P:negative regulation of DNA-templated transcription"/>
    <property type="evidence" value="ECO:0007669"/>
    <property type="project" value="TreeGrafter"/>
</dbReference>
<dbReference type="Gene3D" id="3.30.450.40">
    <property type="match status" value="1"/>
</dbReference>
<keyword evidence="3" id="KW-0804">Transcription</keyword>
<evidence type="ECO:0000256" key="3">
    <source>
        <dbReference type="ARBA" id="ARBA00023163"/>
    </source>
</evidence>
<evidence type="ECO:0000313" key="6">
    <source>
        <dbReference type="EMBL" id="RLP77610.1"/>
    </source>
</evidence>
<dbReference type="Proteomes" id="UP000269692">
    <property type="component" value="Unassembled WGS sequence"/>
</dbReference>
<name>A0A3L7ACR9_9HYPH</name>
<dbReference type="GO" id="GO:0003677">
    <property type="term" value="F:DNA binding"/>
    <property type="evidence" value="ECO:0007669"/>
    <property type="project" value="UniProtKB-KW"/>
</dbReference>
<sequence>MSGKGESLGTVQRVVEILRHMAERGETTIKDLSAALGLVPSTCHRMLDLLAREGLVERNAARRSYRVGPEFFRLSALVQTHLDVRSLARPFLEQVVAACDETCVLSLYLPAEGHMVFAEKCDSSQLLRYQLALNTPLPVAWGASGRSILAFLPEEERRRLFEATGAAPATGQTVSSFAALEADLAEVRRRGYALTHGQKIAGAVGISAPVFDARGAVIGSLGVTVPEQRIAEADEAKLAALVRSHAEALSRALGAPDPLALPNQARSA</sequence>
<dbReference type="InterPro" id="IPR005471">
    <property type="entry name" value="Tscrpt_reg_IclR_N"/>
</dbReference>
<dbReference type="InterPro" id="IPR050707">
    <property type="entry name" value="HTH_MetabolicPath_Reg"/>
</dbReference>
<dbReference type="CDD" id="cd00090">
    <property type="entry name" value="HTH_ARSR"/>
    <property type="match status" value="1"/>
</dbReference>
<dbReference type="EMBL" id="RCTF01000010">
    <property type="protein sequence ID" value="RLP77610.1"/>
    <property type="molecule type" value="Genomic_DNA"/>
</dbReference>
<evidence type="ECO:0000256" key="2">
    <source>
        <dbReference type="ARBA" id="ARBA00023125"/>
    </source>
</evidence>
<dbReference type="GO" id="GO:0003700">
    <property type="term" value="F:DNA-binding transcription factor activity"/>
    <property type="evidence" value="ECO:0007669"/>
    <property type="project" value="TreeGrafter"/>
</dbReference>